<name>A0ACB8URG0_9EURO</name>
<protein>
    <submittedName>
        <fullName evidence="1">Uncharacterized protein</fullName>
    </submittedName>
</protein>
<proteinExistence type="predicted"/>
<evidence type="ECO:0000313" key="1">
    <source>
        <dbReference type="EMBL" id="KAI2382510.1"/>
    </source>
</evidence>
<dbReference type="EMBL" id="JALBCA010000120">
    <property type="protein sequence ID" value="KAI2382510.1"/>
    <property type="molecule type" value="Genomic_DNA"/>
</dbReference>
<organism evidence="1">
    <name type="scientific">Ophidiomyces ophidiicola</name>
    <dbReference type="NCBI Taxonomy" id="1387563"/>
    <lineage>
        <taxon>Eukaryota</taxon>
        <taxon>Fungi</taxon>
        <taxon>Dikarya</taxon>
        <taxon>Ascomycota</taxon>
        <taxon>Pezizomycotina</taxon>
        <taxon>Eurotiomycetes</taxon>
        <taxon>Eurotiomycetidae</taxon>
        <taxon>Onygenales</taxon>
        <taxon>Onygenaceae</taxon>
        <taxon>Ophidiomyces</taxon>
    </lineage>
</organism>
<sequence>MSRSATDATRFTATAPHAYSKPGPSLKWPGAKLKNAQNTPSPVGGGSSSSSNNNGTHQETPKEKVERLRAEARAARIANSSSTVDRVISRGRVWVDRLHRITVFSLIAASGVAGLLTIYSVTSLISHNRRQKALWIDRELQRLLDARKAYVAGNATAEQLALLENEKAGEEEKRRKEELKQQNPYYKAKNWLFGGLKRDDDSAMTESLERGPPKVLKAINAKAAADAAVANPTSQEVPGDSALNAVQESANDSKKSWKSWITGR</sequence>
<comment type="caution">
    <text evidence="1">The sequence shown here is derived from an EMBL/GenBank/DDBJ whole genome shotgun (WGS) entry which is preliminary data.</text>
</comment>
<reference evidence="1" key="1">
    <citation type="journal article" date="2022" name="bioRxiv">
        <title>Population genetic analysis of Ophidiomyces ophidiicola, the causative agent of snake fungal disease, indicates recent introductions to the USA.</title>
        <authorList>
            <person name="Ladner J.T."/>
            <person name="Palmer J.M."/>
            <person name="Ettinger C.L."/>
            <person name="Stajich J.E."/>
            <person name="Farrell T.M."/>
            <person name="Glorioso B.M."/>
            <person name="Lawson B."/>
            <person name="Price S.J."/>
            <person name="Stengle A.G."/>
            <person name="Grear D.A."/>
            <person name="Lorch J.M."/>
        </authorList>
    </citation>
    <scope>NUCLEOTIDE SEQUENCE</scope>
    <source>
        <strain evidence="1">NWHC 24266-5</strain>
    </source>
</reference>
<accession>A0ACB8URG0</accession>
<gene>
    <name evidence="1" type="ORF">LOY88_005956</name>
</gene>